<keyword evidence="10" id="KW-1185">Reference proteome</keyword>
<dbReference type="PROSITE" id="PS01124">
    <property type="entry name" value="HTH_ARAC_FAMILY_2"/>
    <property type="match status" value="1"/>
</dbReference>
<dbReference type="InterPro" id="IPR020449">
    <property type="entry name" value="Tscrpt_reg_AraC-type_HTH"/>
</dbReference>
<evidence type="ECO:0000313" key="10">
    <source>
        <dbReference type="Proteomes" id="UP000245845"/>
    </source>
</evidence>
<dbReference type="GO" id="GO:0000160">
    <property type="term" value="P:phosphorelay signal transduction system"/>
    <property type="evidence" value="ECO:0007669"/>
    <property type="project" value="InterPro"/>
</dbReference>
<feature type="domain" description="HTH araC/xylS-type" evidence="7">
    <location>
        <begin position="301"/>
        <end position="400"/>
    </location>
</feature>
<protein>
    <recommendedName>
        <fullName evidence="1">Stage 0 sporulation protein A homolog</fullName>
    </recommendedName>
</protein>
<evidence type="ECO:0000256" key="1">
    <source>
        <dbReference type="ARBA" id="ARBA00018672"/>
    </source>
</evidence>
<dbReference type="Pfam" id="PF12833">
    <property type="entry name" value="HTH_18"/>
    <property type="match status" value="1"/>
</dbReference>
<comment type="caution">
    <text evidence="9">The sequence shown here is derived from an EMBL/GenBank/DDBJ whole genome shotgun (WGS) entry which is preliminary data.</text>
</comment>
<evidence type="ECO:0000259" key="8">
    <source>
        <dbReference type="PROSITE" id="PS50110"/>
    </source>
</evidence>
<dbReference type="PANTHER" id="PTHR43280">
    <property type="entry name" value="ARAC-FAMILY TRANSCRIPTIONAL REGULATOR"/>
    <property type="match status" value="1"/>
</dbReference>
<keyword evidence="2" id="KW-0805">Transcription regulation</keyword>
<dbReference type="Gene3D" id="1.10.10.60">
    <property type="entry name" value="Homeodomain-like"/>
    <property type="match status" value="2"/>
</dbReference>
<dbReference type="SUPFAM" id="SSF46689">
    <property type="entry name" value="Homeodomain-like"/>
    <property type="match status" value="2"/>
</dbReference>
<feature type="modified residue" description="4-aspartylphosphate" evidence="6">
    <location>
        <position position="55"/>
    </location>
</feature>
<feature type="domain" description="Response regulatory" evidence="8">
    <location>
        <begin position="3"/>
        <end position="120"/>
    </location>
</feature>
<comment type="function">
    <text evidence="5">May play the central regulatory role in sporulation. It may be an element of the effector pathway responsible for the activation of sporulation genes in response to nutritional stress. Spo0A may act in concert with spo0H (a sigma factor) to control the expression of some genes that are critical to the sporulation process.</text>
</comment>
<dbReference type="PANTHER" id="PTHR43280:SF10">
    <property type="entry name" value="REGULATORY PROTEIN POCR"/>
    <property type="match status" value="1"/>
</dbReference>
<reference evidence="9 10" key="1">
    <citation type="submission" date="2018-05" db="EMBL/GenBank/DDBJ databases">
        <title>The Hungate 1000. A catalogue of reference genomes from the rumen microbiome.</title>
        <authorList>
            <person name="Kelly W."/>
        </authorList>
    </citation>
    <scope>NUCLEOTIDE SEQUENCE [LARGE SCALE GENOMIC DNA]</scope>
    <source>
        <strain evidence="9 10">NLAE-zl-C242</strain>
    </source>
</reference>
<gene>
    <name evidence="9" type="ORF">A8806_12427</name>
</gene>
<name>A0A2Y9BP92_9FIRM</name>
<dbReference type="EMBL" id="QGDL01000024">
    <property type="protein sequence ID" value="PWJ19065.1"/>
    <property type="molecule type" value="Genomic_DNA"/>
</dbReference>
<evidence type="ECO:0000256" key="3">
    <source>
        <dbReference type="ARBA" id="ARBA00023125"/>
    </source>
</evidence>
<sequence length="411" mass="48169">MYKVLLVDDEYFPREALKTTISWEKYGCTVCGEAKNGFDGIEKAIELEPDIILTDINMPFMDGLDMIMHLQKERPDILYSIVTGYSEFEYAKRGMELGVHHFIVKPIDDKELIKTIQNMVEILEEKHKKEREYESLKFWARKNSEENRKNFLYMLLMEENSVIESQFLFECDQLNLPMKQGGYVVCFLKIDSRTYVHLSQEEWQNKMMETMGETGENWNCTVYYQGYGNLFIIFSNITESDRNLNTLGSLMQSIQIALMQEWVCTVMAGVGKYYKTYQGIVKSRAEAEASVQEIRVSKLITEMLRYIHENYENPDLSLKEIAEKLFVNYSYLSTQFKKEMEMSASQYILRFRMTKAADAFRSGKENMIEVAGEVGYTDTKYFYRCFKKEFGVTPNQYIEVLRKARSSGEVL</sequence>
<dbReference type="SMART" id="SM00448">
    <property type="entry name" value="REC"/>
    <property type="match status" value="1"/>
</dbReference>
<dbReference type="Proteomes" id="UP000245845">
    <property type="component" value="Unassembled WGS sequence"/>
</dbReference>
<keyword evidence="6" id="KW-0597">Phosphoprotein</keyword>
<dbReference type="AlphaFoldDB" id="A0A2Y9BP92"/>
<dbReference type="SUPFAM" id="SSF52172">
    <property type="entry name" value="CheY-like"/>
    <property type="match status" value="1"/>
</dbReference>
<keyword evidence="4" id="KW-0804">Transcription</keyword>
<dbReference type="RefSeq" id="WP_109733926.1">
    <property type="nucleotide sequence ID" value="NZ_BAAACK010000028.1"/>
</dbReference>
<evidence type="ECO:0000256" key="4">
    <source>
        <dbReference type="ARBA" id="ARBA00023163"/>
    </source>
</evidence>
<dbReference type="InterPro" id="IPR009057">
    <property type="entry name" value="Homeodomain-like_sf"/>
</dbReference>
<evidence type="ECO:0000256" key="6">
    <source>
        <dbReference type="PROSITE-ProRule" id="PRU00169"/>
    </source>
</evidence>
<dbReference type="InterPro" id="IPR018060">
    <property type="entry name" value="HTH_AraC"/>
</dbReference>
<evidence type="ECO:0000256" key="2">
    <source>
        <dbReference type="ARBA" id="ARBA00023015"/>
    </source>
</evidence>
<dbReference type="SMART" id="SM00342">
    <property type="entry name" value="HTH_ARAC"/>
    <property type="match status" value="1"/>
</dbReference>
<dbReference type="CDD" id="cd17536">
    <property type="entry name" value="REC_YesN-like"/>
    <property type="match status" value="1"/>
</dbReference>
<evidence type="ECO:0000313" key="9">
    <source>
        <dbReference type="EMBL" id="PWJ19065.1"/>
    </source>
</evidence>
<dbReference type="PRINTS" id="PR00032">
    <property type="entry name" value="HTHARAC"/>
</dbReference>
<dbReference type="InterPro" id="IPR001789">
    <property type="entry name" value="Sig_transdc_resp-reg_receiver"/>
</dbReference>
<dbReference type="Gene3D" id="3.40.50.2300">
    <property type="match status" value="1"/>
</dbReference>
<organism evidence="9 10">
    <name type="scientific">Faecalicatena orotica</name>
    <dbReference type="NCBI Taxonomy" id="1544"/>
    <lineage>
        <taxon>Bacteria</taxon>
        <taxon>Bacillati</taxon>
        <taxon>Bacillota</taxon>
        <taxon>Clostridia</taxon>
        <taxon>Lachnospirales</taxon>
        <taxon>Lachnospiraceae</taxon>
        <taxon>Faecalicatena</taxon>
    </lineage>
</organism>
<evidence type="ECO:0000259" key="7">
    <source>
        <dbReference type="PROSITE" id="PS01124"/>
    </source>
</evidence>
<dbReference type="PROSITE" id="PS50110">
    <property type="entry name" value="RESPONSE_REGULATORY"/>
    <property type="match status" value="1"/>
</dbReference>
<dbReference type="InterPro" id="IPR011006">
    <property type="entry name" value="CheY-like_superfamily"/>
</dbReference>
<keyword evidence="3" id="KW-0238">DNA-binding</keyword>
<dbReference type="GO" id="GO:0003700">
    <property type="term" value="F:DNA-binding transcription factor activity"/>
    <property type="evidence" value="ECO:0007669"/>
    <property type="project" value="InterPro"/>
</dbReference>
<dbReference type="GO" id="GO:0043565">
    <property type="term" value="F:sequence-specific DNA binding"/>
    <property type="evidence" value="ECO:0007669"/>
    <property type="project" value="InterPro"/>
</dbReference>
<dbReference type="OrthoDB" id="1769137at2"/>
<dbReference type="Pfam" id="PF00072">
    <property type="entry name" value="Response_reg"/>
    <property type="match status" value="1"/>
</dbReference>
<accession>A0A2Y9BP92</accession>
<evidence type="ECO:0000256" key="5">
    <source>
        <dbReference type="ARBA" id="ARBA00024867"/>
    </source>
</evidence>
<proteinExistence type="predicted"/>